<dbReference type="SUPFAM" id="SSF46785">
    <property type="entry name" value="Winged helix' DNA-binding domain"/>
    <property type="match status" value="1"/>
</dbReference>
<dbReference type="OrthoDB" id="107670at2"/>
<evidence type="ECO:0000313" key="7">
    <source>
        <dbReference type="Proteomes" id="UP000199095"/>
    </source>
</evidence>
<dbReference type="GO" id="GO:0003677">
    <property type="term" value="F:DNA binding"/>
    <property type="evidence" value="ECO:0007669"/>
    <property type="project" value="UniProtKB-KW"/>
</dbReference>
<keyword evidence="4" id="KW-0804">Transcription</keyword>
<dbReference type="GO" id="GO:0005829">
    <property type="term" value="C:cytosol"/>
    <property type="evidence" value="ECO:0007669"/>
    <property type="project" value="TreeGrafter"/>
</dbReference>
<dbReference type="RefSeq" id="WP_093132055.1">
    <property type="nucleotide sequence ID" value="NZ_FOHJ01000002.1"/>
</dbReference>
<dbReference type="PANTHER" id="PTHR30419:SF8">
    <property type="entry name" value="NITROGEN ASSIMILATION TRANSCRIPTIONAL ACTIVATOR-RELATED"/>
    <property type="match status" value="1"/>
</dbReference>
<dbReference type="SUPFAM" id="SSF53850">
    <property type="entry name" value="Periplasmic binding protein-like II"/>
    <property type="match status" value="1"/>
</dbReference>
<evidence type="ECO:0000256" key="1">
    <source>
        <dbReference type="ARBA" id="ARBA00009437"/>
    </source>
</evidence>
<keyword evidence="7" id="KW-1185">Reference proteome</keyword>
<keyword evidence="2" id="KW-0805">Transcription regulation</keyword>
<dbReference type="AlphaFoldDB" id="A0A1I0ASZ4"/>
<feature type="domain" description="HTH lysR-type" evidence="5">
    <location>
        <begin position="1"/>
        <end position="58"/>
    </location>
</feature>
<dbReference type="Pfam" id="PF03466">
    <property type="entry name" value="LysR_substrate"/>
    <property type="match status" value="1"/>
</dbReference>
<dbReference type="InterPro" id="IPR050950">
    <property type="entry name" value="HTH-type_LysR_regulators"/>
</dbReference>
<protein>
    <submittedName>
        <fullName evidence="6">DNA-binding transcriptional regulator, LysR family</fullName>
    </submittedName>
</protein>
<dbReference type="PROSITE" id="PS50931">
    <property type="entry name" value="HTH_LYSR"/>
    <property type="match status" value="1"/>
</dbReference>
<comment type="similarity">
    <text evidence="1">Belongs to the LysR transcriptional regulatory family.</text>
</comment>
<keyword evidence="3 6" id="KW-0238">DNA-binding</keyword>
<evidence type="ECO:0000256" key="4">
    <source>
        <dbReference type="ARBA" id="ARBA00023163"/>
    </source>
</evidence>
<proteinExistence type="inferred from homology"/>
<evidence type="ECO:0000259" key="5">
    <source>
        <dbReference type="PROSITE" id="PS50931"/>
    </source>
</evidence>
<evidence type="ECO:0000256" key="3">
    <source>
        <dbReference type="ARBA" id="ARBA00023125"/>
    </source>
</evidence>
<evidence type="ECO:0000313" key="6">
    <source>
        <dbReference type="EMBL" id="SES97292.1"/>
    </source>
</evidence>
<gene>
    <name evidence="6" type="ORF">SAMN05421676_102246</name>
</gene>
<dbReference type="Gene3D" id="3.40.190.10">
    <property type="entry name" value="Periplasmic binding protein-like II"/>
    <property type="match status" value="2"/>
</dbReference>
<dbReference type="InterPro" id="IPR005119">
    <property type="entry name" value="LysR_subst-bd"/>
</dbReference>
<dbReference type="Pfam" id="PF00126">
    <property type="entry name" value="HTH_1"/>
    <property type="match status" value="1"/>
</dbReference>
<evidence type="ECO:0000256" key="2">
    <source>
        <dbReference type="ARBA" id="ARBA00023015"/>
    </source>
</evidence>
<dbReference type="GO" id="GO:0003700">
    <property type="term" value="F:DNA-binding transcription factor activity"/>
    <property type="evidence" value="ECO:0007669"/>
    <property type="project" value="InterPro"/>
</dbReference>
<dbReference type="InterPro" id="IPR000847">
    <property type="entry name" value="LysR_HTH_N"/>
</dbReference>
<dbReference type="CDD" id="cd05466">
    <property type="entry name" value="PBP2_LTTR_substrate"/>
    <property type="match status" value="1"/>
</dbReference>
<dbReference type="FunFam" id="1.10.10.10:FF:000001">
    <property type="entry name" value="LysR family transcriptional regulator"/>
    <property type="match status" value="1"/>
</dbReference>
<dbReference type="InterPro" id="IPR036390">
    <property type="entry name" value="WH_DNA-bd_sf"/>
</dbReference>
<reference evidence="7" key="1">
    <citation type="submission" date="2016-10" db="EMBL/GenBank/DDBJ databases">
        <authorList>
            <person name="Varghese N."/>
            <person name="Submissions S."/>
        </authorList>
    </citation>
    <scope>NUCLEOTIDE SEQUENCE [LARGE SCALE GENOMIC DNA]</scope>
    <source>
        <strain evidence="7">CGMCC 1.3566</strain>
    </source>
</reference>
<dbReference type="Gene3D" id="1.10.10.10">
    <property type="entry name" value="Winged helix-like DNA-binding domain superfamily/Winged helix DNA-binding domain"/>
    <property type="match status" value="1"/>
</dbReference>
<dbReference type="Proteomes" id="UP000199095">
    <property type="component" value="Unassembled WGS sequence"/>
</dbReference>
<dbReference type="STRING" id="237682.SAMN05421676_102246"/>
<dbReference type="PANTHER" id="PTHR30419">
    <property type="entry name" value="HTH-TYPE TRANSCRIPTIONAL REGULATOR YBHD"/>
    <property type="match status" value="1"/>
</dbReference>
<dbReference type="PRINTS" id="PR00039">
    <property type="entry name" value="HTHLYSR"/>
</dbReference>
<organism evidence="6 7">
    <name type="scientific">Salinibacillus kushneri</name>
    <dbReference type="NCBI Taxonomy" id="237682"/>
    <lineage>
        <taxon>Bacteria</taxon>
        <taxon>Bacillati</taxon>
        <taxon>Bacillota</taxon>
        <taxon>Bacilli</taxon>
        <taxon>Bacillales</taxon>
        <taxon>Bacillaceae</taxon>
        <taxon>Salinibacillus</taxon>
    </lineage>
</organism>
<accession>A0A1I0ASZ4</accession>
<dbReference type="EMBL" id="FOHJ01000002">
    <property type="protein sequence ID" value="SES97292.1"/>
    <property type="molecule type" value="Genomic_DNA"/>
</dbReference>
<name>A0A1I0ASZ4_9BACI</name>
<dbReference type="InterPro" id="IPR036388">
    <property type="entry name" value="WH-like_DNA-bd_sf"/>
</dbReference>
<sequence length="310" mass="36094">MEIEELRSFLTVVQEESISKAAVLLHLTQPTLSTRIRRLEEKLGFPLLERSWDGVVLTHEGHYFLPYAIKLLQDMQNAQKVITSYKDYGFEQWLKETNDDKLYITIGINPWLAPVFSDAIIKILSHEFPHQKYQLITRTTNSLKCLLRYGRIDVAIYYENEEEITPHEEYLLEDEMILLCSQEIYSFLQGDLTRLRYLSKPFLLFDNPGLANNRDTYRQLLKTLQIEQLQLVDDLSVMLSYITSNIGFTVLPNAATLELQNIYSTSIKCVPIGEMIQPLRLKIAYEESIISVNVVERMTEQLTSRLINTF</sequence>